<reference evidence="2" key="1">
    <citation type="submission" date="2021-02" db="EMBL/GenBank/DDBJ databases">
        <authorList>
            <person name="Nowell W R."/>
        </authorList>
    </citation>
    <scope>NUCLEOTIDE SEQUENCE</scope>
</reference>
<feature type="non-terminal residue" evidence="2">
    <location>
        <position position="1"/>
    </location>
</feature>
<dbReference type="EMBL" id="CAJOAZ010032185">
    <property type="protein sequence ID" value="CAF4445502.1"/>
    <property type="molecule type" value="Genomic_DNA"/>
</dbReference>
<evidence type="ECO:0000313" key="2">
    <source>
        <dbReference type="EMBL" id="CAF4445502.1"/>
    </source>
</evidence>
<organism evidence="2 3">
    <name type="scientific">Adineta steineri</name>
    <dbReference type="NCBI Taxonomy" id="433720"/>
    <lineage>
        <taxon>Eukaryota</taxon>
        <taxon>Metazoa</taxon>
        <taxon>Spiralia</taxon>
        <taxon>Gnathifera</taxon>
        <taxon>Rotifera</taxon>
        <taxon>Eurotatoria</taxon>
        <taxon>Bdelloidea</taxon>
        <taxon>Adinetida</taxon>
        <taxon>Adinetidae</taxon>
        <taxon>Adineta</taxon>
    </lineage>
</organism>
<protein>
    <recommendedName>
        <fullName evidence="1">S phase cyclin A-associated protein in the endoplasmic reticulum N-terminal domain-containing protein</fullName>
    </recommendedName>
</protein>
<accession>A0A820RV85</accession>
<sequence>MCLIINRNSNNYTQSRHSDSTSSDFRSRYWTFLFDNLKRSIEQIYQTCEADQDPIQCQEIIQYLSQYCKNFEILLKNSDDKANRTYRSLSLT</sequence>
<feature type="domain" description="S phase cyclin A-associated protein in the endoplasmic reticulum N-terminal" evidence="1">
    <location>
        <begin position="20"/>
        <end position="76"/>
    </location>
</feature>
<dbReference type="PANTHER" id="PTHR31434">
    <property type="entry name" value="S PHASE CYCLIN A-ASSOCIATED PROTEIN IN THE ENDOPLASMIC RETICULUM"/>
    <property type="match status" value="1"/>
</dbReference>
<comment type="caution">
    <text evidence="2">The sequence shown here is derived from an EMBL/GenBank/DDBJ whole genome shotgun (WGS) entry which is preliminary data.</text>
</comment>
<evidence type="ECO:0000259" key="1">
    <source>
        <dbReference type="Pfam" id="PF16501"/>
    </source>
</evidence>
<gene>
    <name evidence="2" type="ORF">OXD698_LOCUS54073</name>
</gene>
<proteinExistence type="predicted"/>
<name>A0A820RV85_9BILA</name>
<dbReference type="Proteomes" id="UP000663844">
    <property type="component" value="Unassembled WGS sequence"/>
</dbReference>
<dbReference type="AlphaFoldDB" id="A0A820RV85"/>
<dbReference type="PANTHER" id="PTHR31434:SF2">
    <property type="entry name" value="S PHASE CYCLIN A-ASSOCIATED PROTEIN IN THE ENDOPLASMIC RETICULUM"/>
    <property type="match status" value="1"/>
</dbReference>
<evidence type="ECO:0000313" key="3">
    <source>
        <dbReference type="Proteomes" id="UP000663844"/>
    </source>
</evidence>
<dbReference type="Pfam" id="PF16501">
    <property type="entry name" value="SCAPER_N"/>
    <property type="match status" value="1"/>
</dbReference>
<dbReference type="InterPro" id="IPR032446">
    <property type="entry name" value="SCAPER_N"/>
</dbReference>